<proteinExistence type="predicted"/>
<gene>
    <name evidence="3" type="ORF">SISNIDRAFT_487425</name>
</gene>
<protein>
    <submittedName>
        <fullName evidence="3">Uncharacterized protein</fullName>
    </submittedName>
</protein>
<feature type="signal peptide" evidence="2">
    <location>
        <begin position="1"/>
        <end position="23"/>
    </location>
</feature>
<dbReference type="AlphaFoldDB" id="A0A164SG32"/>
<keyword evidence="4" id="KW-1185">Reference proteome</keyword>
<dbReference type="Proteomes" id="UP000076722">
    <property type="component" value="Unassembled WGS sequence"/>
</dbReference>
<evidence type="ECO:0000256" key="2">
    <source>
        <dbReference type="SAM" id="SignalP"/>
    </source>
</evidence>
<name>A0A164SG32_9AGAM</name>
<evidence type="ECO:0000313" key="4">
    <source>
        <dbReference type="Proteomes" id="UP000076722"/>
    </source>
</evidence>
<dbReference type="EMBL" id="KV419415">
    <property type="protein sequence ID" value="KZS91444.1"/>
    <property type="molecule type" value="Genomic_DNA"/>
</dbReference>
<feature type="compositionally biased region" description="Polar residues" evidence="1">
    <location>
        <begin position="45"/>
        <end position="54"/>
    </location>
</feature>
<feature type="compositionally biased region" description="Polar residues" evidence="1">
    <location>
        <begin position="62"/>
        <end position="108"/>
    </location>
</feature>
<accession>A0A164SG32</accession>
<evidence type="ECO:0000313" key="3">
    <source>
        <dbReference type="EMBL" id="KZS91444.1"/>
    </source>
</evidence>
<evidence type="ECO:0000256" key="1">
    <source>
        <dbReference type="SAM" id="MobiDB-lite"/>
    </source>
</evidence>
<organism evidence="3 4">
    <name type="scientific">Sistotremastrum niveocremeum HHB9708</name>
    <dbReference type="NCBI Taxonomy" id="1314777"/>
    <lineage>
        <taxon>Eukaryota</taxon>
        <taxon>Fungi</taxon>
        <taxon>Dikarya</taxon>
        <taxon>Basidiomycota</taxon>
        <taxon>Agaricomycotina</taxon>
        <taxon>Agaricomycetes</taxon>
        <taxon>Sistotremastrales</taxon>
        <taxon>Sistotremastraceae</taxon>
        <taxon>Sertulicium</taxon>
        <taxon>Sertulicium niveocremeum</taxon>
    </lineage>
</organism>
<reference evidence="3 4" key="1">
    <citation type="journal article" date="2016" name="Mol. Biol. Evol.">
        <title>Comparative Genomics of Early-Diverging Mushroom-Forming Fungi Provides Insights into the Origins of Lignocellulose Decay Capabilities.</title>
        <authorList>
            <person name="Nagy L.G."/>
            <person name="Riley R."/>
            <person name="Tritt A."/>
            <person name="Adam C."/>
            <person name="Daum C."/>
            <person name="Floudas D."/>
            <person name="Sun H."/>
            <person name="Yadav J.S."/>
            <person name="Pangilinan J."/>
            <person name="Larsson K.H."/>
            <person name="Matsuura K."/>
            <person name="Barry K."/>
            <person name="Labutti K."/>
            <person name="Kuo R."/>
            <person name="Ohm R.A."/>
            <person name="Bhattacharya S.S."/>
            <person name="Shirouzu T."/>
            <person name="Yoshinaga Y."/>
            <person name="Martin F.M."/>
            <person name="Grigoriev I.V."/>
            <person name="Hibbett D.S."/>
        </authorList>
    </citation>
    <scope>NUCLEOTIDE SEQUENCE [LARGE SCALE GENOMIC DNA]</scope>
    <source>
        <strain evidence="3 4">HHB9708</strain>
    </source>
</reference>
<sequence length="131" mass="14149">MHVIFLCVFAVALLQLLSSDAFALPSPVYHNIQRQDESQRVRKQNIISPALSQKRQADDDAQNTTLPEDPSNLVTEPSDNGSSATNTTAETNVPSLSSLLPEASQNHDGSGAVFTGTISQIFCEFQNACDL</sequence>
<keyword evidence="2" id="KW-0732">Signal</keyword>
<feature type="chain" id="PRO_5007853069" evidence="2">
    <location>
        <begin position="24"/>
        <end position="131"/>
    </location>
</feature>
<feature type="region of interest" description="Disordered" evidence="1">
    <location>
        <begin position="35"/>
        <end position="108"/>
    </location>
</feature>